<accession>A0A1X4NI90</accession>
<evidence type="ECO:0000313" key="2">
    <source>
        <dbReference type="Proteomes" id="UP000193926"/>
    </source>
</evidence>
<keyword evidence="2" id="KW-1185">Reference proteome</keyword>
<reference evidence="1 2" key="1">
    <citation type="submission" date="2014-03" db="EMBL/GenBank/DDBJ databases">
        <title>The draft genome sequence of Marivita geojedonensis KCTC 23882.</title>
        <authorList>
            <person name="Lai Q."/>
            <person name="Shao Z."/>
        </authorList>
    </citation>
    <scope>NUCLEOTIDE SEQUENCE [LARGE SCALE GENOMIC DNA]</scope>
    <source>
        <strain evidence="1 2">DPG-138</strain>
    </source>
</reference>
<dbReference type="RefSeq" id="WP_085639511.1">
    <property type="nucleotide sequence ID" value="NZ_JFKC01000017.1"/>
</dbReference>
<evidence type="ECO:0000313" key="1">
    <source>
        <dbReference type="EMBL" id="OSQ48202.1"/>
    </source>
</evidence>
<dbReference type="AlphaFoldDB" id="A0A1X4NI90"/>
<comment type="caution">
    <text evidence="1">The sequence shown here is derived from an EMBL/GenBank/DDBJ whole genome shotgun (WGS) entry which is preliminary data.</text>
</comment>
<sequence length="143" mass="15884">MELHTFPRQRPEAGHRPGLSVTLRFDAVHFREDCAELARHEDGTPCPIDATRADFPGMSDGDWMCVQHDLDVRSCLMAHKADSFWDLPAAHQERLDLMASAFLCEDDELSTLLSHVADADLVARVKDLNRKWTAAATVPGSAS</sequence>
<dbReference type="Proteomes" id="UP000193926">
    <property type="component" value="Unassembled WGS sequence"/>
</dbReference>
<dbReference type="EMBL" id="JFKC01000017">
    <property type="protein sequence ID" value="OSQ48202.1"/>
    <property type="molecule type" value="Genomic_DNA"/>
</dbReference>
<organism evidence="1 2">
    <name type="scientific">Marivita geojedonensis</name>
    <dbReference type="NCBI Taxonomy" id="1123756"/>
    <lineage>
        <taxon>Bacteria</taxon>
        <taxon>Pseudomonadati</taxon>
        <taxon>Pseudomonadota</taxon>
        <taxon>Alphaproteobacteria</taxon>
        <taxon>Rhodobacterales</taxon>
        <taxon>Roseobacteraceae</taxon>
        <taxon>Marivita</taxon>
    </lineage>
</organism>
<proteinExistence type="predicted"/>
<protein>
    <submittedName>
        <fullName evidence="1">Uncharacterized protein</fullName>
    </submittedName>
</protein>
<gene>
    <name evidence="1" type="ORF">MGEO_14890</name>
</gene>
<name>A0A1X4NI90_9RHOB</name>